<sequence length="428" mass="46455">MTKKYLAFIATSLFISGSVFSQGDNGGQNVKTEDDLQLNTITSAVPFLQIVTDSRSGAMGDAGTALSPTYASTFWNTSMLSFSEDDGAIGLSYSPWLRSITNDVSISTLSGYKQLNGRSTVGGSLRYFNLGEITFTDENAMETRTHVPQEFEILGAYAFKLNEEFSLGLNGKFIYSNLTAGQSAPGSITTPGIAGAADLSFSYFNQNVKYGSTNGALAFGLTVNNLGNKIQYTTENDRDFLPTNLKLGAALTFDIDKFNTITWNTDISKLLIPTPPTYVNLEGGSQVLASGMDPNVGVIAGILQSFYDAPGVLATDENGDFIVNDAGEYETVKGTRLKEELAEIMIGTGGEWWYNDVFAARAGFFYENLNKGSRQHFTFGVGLKYNTLKFDFSYLVSLRQQSPLSNTLRFSLAWAFGNSYGAKGEITD</sequence>
<dbReference type="NCBIfam" id="NF033710">
    <property type="entry name" value="T9SS_OM_PorV"/>
    <property type="match status" value="1"/>
</dbReference>
<dbReference type="InterPro" id="IPR047799">
    <property type="entry name" value="T9SS_OM_PorV"/>
</dbReference>
<evidence type="ECO:0000313" key="3">
    <source>
        <dbReference type="EMBL" id="SFT76389.1"/>
    </source>
</evidence>
<gene>
    <name evidence="3" type="ORF">SAMN05216474_2252</name>
</gene>
<reference evidence="3 4" key="1">
    <citation type="submission" date="2016-10" db="EMBL/GenBank/DDBJ databases">
        <authorList>
            <person name="de Groot N.N."/>
        </authorList>
    </citation>
    <scope>NUCLEOTIDE SEQUENCE [LARGE SCALE GENOMIC DNA]</scope>
    <source>
        <strain evidence="3 4">CGMCC 1.7005</strain>
    </source>
</reference>
<evidence type="ECO:0000313" key="4">
    <source>
        <dbReference type="Proteomes" id="UP000236454"/>
    </source>
</evidence>
<keyword evidence="1" id="KW-0732">Signal</keyword>
<dbReference type="STRING" id="477690.SAMN05216474_2252"/>
<name>A0A1I7AN60_9FLAO</name>
<dbReference type="AlphaFoldDB" id="A0A1I7AN60"/>
<protein>
    <recommendedName>
        <fullName evidence="2">Type IX secretion system protein PorV domain-containing protein</fullName>
    </recommendedName>
</protein>
<dbReference type="InterPro" id="IPR045741">
    <property type="entry name" value="PorV"/>
</dbReference>
<dbReference type="EMBL" id="FPAS01000003">
    <property type="protein sequence ID" value="SFT76389.1"/>
    <property type="molecule type" value="Genomic_DNA"/>
</dbReference>
<dbReference type="Proteomes" id="UP000236454">
    <property type="component" value="Unassembled WGS sequence"/>
</dbReference>
<proteinExistence type="predicted"/>
<dbReference type="Gene3D" id="2.40.160.60">
    <property type="entry name" value="Outer membrane protein transport protein (OMPP1/FadL/TodX)"/>
    <property type="match status" value="1"/>
</dbReference>
<feature type="signal peptide" evidence="1">
    <location>
        <begin position="1"/>
        <end position="21"/>
    </location>
</feature>
<dbReference type="RefSeq" id="WP_090249555.1">
    <property type="nucleotide sequence ID" value="NZ_FPAS01000003.1"/>
</dbReference>
<organism evidence="3 4">
    <name type="scientific">Lishizhenia tianjinensis</name>
    <dbReference type="NCBI Taxonomy" id="477690"/>
    <lineage>
        <taxon>Bacteria</taxon>
        <taxon>Pseudomonadati</taxon>
        <taxon>Bacteroidota</taxon>
        <taxon>Flavobacteriia</taxon>
        <taxon>Flavobacteriales</taxon>
        <taxon>Crocinitomicaceae</taxon>
        <taxon>Lishizhenia</taxon>
    </lineage>
</organism>
<evidence type="ECO:0000259" key="2">
    <source>
        <dbReference type="Pfam" id="PF19572"/>
    </source>
</evidence>
<feature type="domain" description="Type IX secretion system protein PorV" evidence="2">
    <location>
        <begin position="37"/>
        <end position="276"/>
    </location>
</feature>
<feature type="chain" id="PRO_5014977503" description="Type IX secretion system protein PorV domain-containing protein" evidence="1">
    <location>
        <begin position="22"/>
        <end position="428"/>
    </location>
</feature>
<evidence type="ECO:0000256" key="1">
    <source>
        <dbReference type="SAM" id="SignalP"/>
    </source>
</evidence>
<dbReference type="NCBIfam" id="NF033709">
    <property type="entry name" value="PorV_fam"/>
    <property type="match status" value="1"/>
</dbReference>
<keyword evidence="4" id="KW-1185">Reference proteome</keyword>
<dbReference type="Pfam" id="PF19572">
    <property type="entry name" value="PorV"/>
    <property type="match status" value="1"/>
</dbReference>
<accession>A0A1I7AN60</accession>